<evidence type="ECO:0000313" key="9">
    <source>
        <dbReference type="Proteomes" id="UP000836841"/>
    </source>
</evidence>
<dbReference type="SUPFAM" id="SSF52540">
    <property type="entry name" value="P-loop containing nucleoside triphosphate hydrolases"/>
    <property type="match status" value="1"/>
</dbReference>
<evidence type="ECO:0000256" key="7">
    <source>
        <dbReference type="RuleBase" id="RU003330"/>
    </source>
</evidence>
<evidence type="ECO:0000256" key="2">
    <source>
        <dbReference type="ARBA" id="ARBA00012955"/>
    </source>
</evidence>
<dbReference type="Pfam" id="PF00406">
    <property type="entry name" value="ADK"/>
    <property type="match status" value="1"/>
</dbReference>
<dbReference type="InterPro" id="IPR033690">
    <property type="entry name" value="Adenylat_kinase_CS"/>
</dbReference>
<keyword evidence="5 7" id="KW-0418">Kinase</keyword>
<dbReference type="EC" id="2.7.4.3" evidence="2"/>
<keyword evidence="3 7" id="KW-0808">Transferase</keyword>
<dbReference type="GO" id="GO:0004017">
    <property type="term" value="F:AMP kinase activity"/>
    <property type="evidence" value="ECO:0007669"/>
    <property type="project" value="UniProtKB-EC"/>
</dbReference>
<dbReference type="EMBL" id="OU466859">
    <property type="protein sequence ID" value="CAH2055397.1"/>
    <property type="molecule type" value="Genomic_DNA"/>
</dbReference>
<dbReference type="AlphaFoldDB" id="A0AAU9S1W8"/>
<keyword evidence="9" id="KW-1185">Reference proteome</keyword>
<dbReference type="GO" id="GO:0005524">
    <property type="term" value="F:ATP binding"/>
    <property type="evidence" value="ECO:0007669"/>
    <property type="project" value="InterPro"/>
</dbReference>
<feature type="non-terminal residue" evidence="8">
    <location>
        <position position="326"/>
    </location>
</feature>
<sequence length="326" mass="36231">TRKIPLTLTFLLKKLRDHEQEAQHVGSGISVNWGEKQGQLKREDNSPAVWGFHLSLLRIRRHALTMAWLGRLRGVSPVARLAARRRSFGSAAALEFDYDSDEEYVYGDPRLALDGSGPERGVQWVLMGAPGASRHVFAERLSNLVQVPHISMGSLVRQELHPTSSLYKEIASAVNEGKLVPKSVVFALLSKRLEDGYVRGETGFILDGIPRTRNQAETLDQIAQIDLVVNLKCSELNRAALNDTALPRQEFLGSTFHSAVAIKAPREESLGVYAEEVKPLEDYYRKQRKLLDFHVGAATSAETWQGLLAALHLKQANLATSHKLTL</sequence>
<dbReference type="Proteomes" id="UP000836841">
    <property type="component" value="Chromosome 3"/>
</dbReference>
<dbReference type="InterPro" id="IPR000850">
    <property type="entry name" value="Adenylat/UMP-CMP_kin"/>
</dbReference>
<dbReference type="PANTHER" id="PTHR23359">
    <property type="entry name" value="NUCLEOTIDE KINASE"/>
    <property type="match status" value="1"/>
</dbReference>
<reference evidence="8 9" key="1">
    <citation type="submission" date="2022-03" db="EMBL/GenBank/DDBJ databases">
        <authorList>
            <person name="Nunn A."/>
            <person name="Chopra R."/>
            <person name="Nunn A."/>
            <person name="Contreras Garrido A."/>
        </authorList>
    </citation>
    <scope>NUCLEOTIDE SEQUENCE [LARGE SCALE GENOMIC DNA]</scope>
</reference>
<dbReference type="Gene3D" id="3.40.50.300">
    <property type="entry name" value="P-loop containing nucleotide triphosphate hydrolases"/>
    <property type="match status" value="1"/>
</dbReference>
<proteinExistence type="inferred from homology"/>
<evidence type="ECO:0000256" key="5">
    <source>
        <dbReference type="ARBA" id="ARBA00022777"/>
    </source>
</evidence>
<dbReference type="CDD" id="cd01428">
    <property type="entry name" value="ADK"/>
    <property type="match status" value="1"/>
</dbReference>
<dbReference type="PROSITE" id="PS00113">
    <property type="entry name" value="ADENYLATE_KINASE"/>
    <property type="match status" value="1"/>
</dbReference>
<dbReference type="InterPro" id="IPR027417">
    <property type="entry name" value="P-loop_NTPase"/>
</dbReference>
<protein>
    <recommendedName>
        <fullName evidence="2">adenylate kinase</fullName>
        <ecNumber evidence="2">2.7.4.3</ecNumber>
    </recommendedName>
    <alternativeName>
        <fullName evidence="6">ATP:AMP phosphotransferase</fullName>
    </alternativeName>
</protein>
<gene>
    <name evidence="8" type="ORF">TAV2_LOCUS9404</name>
</gene>
<organism evidence="8 9">
    <name type="scientific">Thlaspi arvense</name>
    <name type="common">Field penny-cress</name>
    <dbReference type="NCBI Taxonomy" id="13288"/>
    <lineage>
        <taxon>Eukaryota</taxon>
        <taxon>Viridiplantae</taxon>
        <taxon>Streptophyta</taxon>
        <taxon>Embryophyta</taxon>
        <taxon>Tracheophyta</taxon>
        <taxon>Spermatophyta</taxon>
        <taxon>Magnoliopsida</taxon>
        <taxon>eudicotyledons</taxon>
        <taxon>Gunneridae</taxon>
        <taxon>Pentapetalae</taxon>
        <taxon>rosids</taxon>
        <taxon>malvids</taxon>
        <taxon>Brassicales</taxon>
        <taxon>Brassicaceae</taxon>
        <taxon>Thlaspideae</taxon>
        <taxon>Thlaspi</taxon>
    </lineage>
</organism>
<dbReference type="PRINTS" id="PR00094">
    <property type="entry name" value="ADENYLTKNASE"/>
</dbReference>
<keyword evidence="4" id="KW-0547">Nucleotide-binding</keyword>
<accession>A0AAU9S1W8</accession>
<comment type="similarity">
    <text evidence="1 7">Belongs to the adenylate kinase family.</text>
</comment>
<evidence type="ECO:0000313" key="8">
    <source>
        <dbReference type="EMBL" id="CAH2055397.1"/>
    </source>
</evidence>
<feature type="non-terminal residue" evidence="8">
    <location>
        <position position="1"/>
    </location>
</feature>
<evidence type="ECO:0000256" key="6">
    <source>
        <dbReference type="ARBA" id="ARBA00031517"/>
    </source>
</evidence>
<name>A0AAU9S1W8_THLAR</name>
<evidence type="ECO:0000256" key="4">
    <source>
        <dbReference type="ARBA" id="ARBA00022741"/>
    </source>
</evidence>
<evidence type="ECO:0000256" key="3">
    <source>
        <dbReference type="ARBA" id="ARBA00022679"/>
    </source>
</evidence>
<evidence type="ECO:0000256" key="1">
    <source>
        <dbReference type="ARBA" id="ARBA00007220"/>
    </source>
</evidence>